<name>X0TF76_9ZZZZ</name>
<gene>
    <name evidence="2" type="ORF">S01H1_00719</name>
</gene>
<dbReference type="EMBL" id="BARS01000271">
    <property type="protein sequence ID" value="GAF74715.1"/>
    <property type="molecule type" value="Genomic_DNA"/>
</dbReference>
<evidence type="ECO:0000256" key="1">
    <source>
        <dbReference type="SAM" id="Coils"/>
    </source>
</evidence>
<evidence type="ECO:0000313" key="2">
    <source>
        <dbReference type="EMBL" id="GAF74715.1"/>
    </source>
</evidence>
<reference evidence="2" key="1">
    <citation type="journal article" date="2014" name="Front. Microbiol.">
        <title>High frequency of phylogenetically diverse reductive dehalogenase-homologous genes in deep subseafloor sedimentary metagenomes.</title>
        <authorList>
            <person name="Kawai M."/>
            <person name="Futagami T."/>
            <person name="Toyoda A."/>
            <person name="Takaki Y."/>
            <person name="Nishi S."/>
            <person name="Hori S."/>
            <person name="Arai W."/>
            <person name="Tsubouchi T."/>
            <person name="Morono Y."/>
            <person name="Uchiyama I."/>
            <person name="Ito T."/>
            <person name="Fujiyama A."/>
            <person name="Inagaki F."/>
            <person name="Takami H."/>
        </authorList>
    </citation>
    <scope>NUCLEOTIDE SEQUENCE</scope>
    <source>
        <strain evidence="2">Expedition CK06-06</strain>
    </source>
</reference>
<proteinExistence type="predicted"/>
<feature type="coiled-coil region" evidence="1">
    <location>
        <begin position="46"/>
        <end position="97"/>
    </location>
</feature>
<sequence length="99" mass="11637">MKFSDIPTSIKMTVASVAVIMTTLTFLFSTFQTDVEAAEYQEKNTREIVRFRVQDLEKQIRELEYKMEFTAPPPKEKAWMEKNIKKLEEDIEKIEEGKA</sequence>
<protein>
    <submittedName>
        <fullName evidence="2">Uncharacterized protein</fullName>
    </submittedName>
</protein>
<organism evidence="2">
    <name type="scientific">marine sediment metagenome</name>
    <dbReference type="NCBI Taxonomy" id="412755"/>
    <lineage>
        <taxon>unclassified sequences</taxon>
        <taxon>metagenomes</taxon>
        <taxon>ecological metagenomes</taxon>
    </lineage>
</organism>
<accession>X0TF76</accession>
<comment type="caution">
    <text evidence="2">The sequence shown here is derived from an EMBL/GenBank/DDBJ whole genome shotgun (WGS) entry which is preliminary data.</text>
</comment>
<dbReference type="AlphaFoldDB" id="X0TF76"/>
<keyword evidence="1" id="KW-0175">Coiled coil</keyword>